<gene>
    <name evidence="3" type="ORF">NEOLEDRAFT_1139601</name>
</gene>
<name>A0A165PNI1_9AGAM</name>
<feature type="compositionally biased region" description="Polar residues" evidence="1">
    <location>
        <begin position="126"/>
        <end position="139"/>
    </location>
</feature>
<evidence type="ECO:0000313" key="4">
    <source>
        <dbReference type="Proteomes" id="UP000076761"/>
    </source>
</evidence>
<feature type="region of interest" description="Disordered" evidence="1">
    <location>
        <begin position="65"/>
        <end position="139"/>
    </location>
</feature>
<evidence type="ECO:0000256" key="2">
    <source>
        <dbReference type="SAM" id="Phobius"/>
    </source>
</evidence>
<reference evidence="3 4" key="1">
    <citation type="journal article" date="2016" name="Mol. Biol. Evol.">
        <title>Comparative Genomics of Early-Diverging Mushroom-Forming Fungi Provides Insights into the Origins of Lignocellulose Decay Capabilities.</title>
        <authorList>
            <person name="Nagy L.G."/>
            <person name="Riley R."/>
            <person name="Tritt A."/>
            <person name="Adam C."/>
            <person name="Daum C."/>
            <person name="Floudas D."/>
            <person name="Sun H."/>
            <person name="Yadav J.S."/>
            <person name="Pangilinan J."/>
            <person name="Larsson K.H."/>
            <person name="Matsuura K."/>
            <person name="Barry K."/>
            <person name="Labutti K."/>
            <person name="Kuo R."/>
            <person name="Ohm R.A."/>
            <person name="Bhattacharya S.S."/>
            <person name="Shirouzu T."/>
            <person name="Yoshinaga Y."/>
            <person name="Martin F.M."/>
            <person name="Grigoriev I.V."/>
            <person name="Hibbett D.S."/>
        </authorList>
    </citation>
    <scope>NUCLEOTIDE SEQUENCE [LARGE SCALE GENOMIC DNA]</scope>
    <source>
        <strain evidence="3 4">HHB14362 ss-1</strain>
    </source>
</reference>
<keyword evidence="4" id="KW-1185">Reference proteome</keyword>
<proteinExistence type="predicted"/>
<evidence type="ECO:0000313" key="3">
    <source>
        <dbReference type="EMBL" id="KZT21287.1"/>
    </source>
</evidence>
<feature type="transmembrane region" description="Helical" evidence="2">
    <location>
        <begin position="20"/>
        <end position="40"/>
    </location>
</feature>
<sequence length="139" mass="15494">MAPPMAPGEPRKSPKPEPMGNFPLVVLFTICMLCILFVLWRRASELKTVVSHQLKTWSRAEGTIRLSEDNGPPAREFLDDDYDEDNAGLEDDEPLAYRAEQLRLVDTPRSDGAEGSAPPKDRNLAESEQNTGASNPWKD</sequence>
<keyword evidence="2" id="KW-1133">Transmembrane helix</keyword>
<accession>A0A165PNI1</accession>
<keyword evidence="2" id="KW-0812">Transmembrane</keyword>
<organism evidence="3 4">
    <name type="scientific">Neolentinus lepideus HHB14362 ss-1</name>
    <dbReference type="NCBI Taxonomy" id="1314782"/>
    <lineage>
        <taxon>Eukaryota</taxon>
        <taxon>Fungi</taxon>
        <taxon>Dikarya</taxon>
        <taxon>Basidiomycota</taxon>
        <taxon>Agaricomycotina</taxon>
        <taxon>Agaricomycetes</taxon>
        <taxon>Gloeophyllales</taxon>
        <taxon>Gloeophyllaceae</taxon>
        <taxon>Neolentinus</taxon>
    </lineage>
</organism>
<protein>
    <submittedName>
        <fullName evidence="3">Uncharacterized protein</fullName>
    </submittedName>
</protein>
<dbReference type="EMBL" id="KV425608">
    <property type="protein sequence ID" value="KZT21287.1"/>
    <property type="molecule type" value="Genomic_DNA"/>
</dbReference>
<feature type="compositionally biased region" description="Acidic residues" evidence="1">
    <location>
        <begin position="78"/>
        <end position="94"/>
    </location>
</feature>
<keyword evidence="2" id="KW-0472">Membrane</keyword>
<dbReference type="Proteomes" id="UP000076761">
    <property type="component" value="Unassembled WGS sequence"/>
</dbReference>
<dbReference type="AlphaFoldDB" id="A0A165PNI1"/>
<dbReference type="InParanoid" id="A0A165PNI1"/>
<feature type="compositionally biased region" description="Basic and acidic residues" evidence="1">
    <location>
        <begin position="100"/>
        <end position="112"/>
    </location>
</feature>
<evidence type="ECO:0000256" key="1">
    <source>
        <dbReference type="SAM" id="MobiDB-lite"/>
    </source>
</evidence>
<dbReference type="OrthoDB" id="3198959at2759"/>